<dbReference type="PRINTS" id="PR00507">
    <property type="entry name" value="N12N6MTFRASE"/>
</dbReference>
<organism evidence="7">
    <name type="scientific">mine drainage metagenome</name>
    <dbReference type="NCBI Taxonomy" id="410659"/>
    <lineage>
        <taxon>unclassified sequences</taxon>
        <taxon>metagenomes</taxon>
        <taxon>ecological metagenomes</taxon>
    </lineage>
</organism>
<evidence type="ECO:0000256" key="2">
    <source>
        <dbReference type="ARBA" id="ARBA00022603"/>
    </source>
</evidence>
<dbReference type="InterPro" id="IPR011639">
    <property type="entry name" value="MethylTrfase_TaqI-like_dom"/>
</dbReference>
<dbReference type="Gene3D" id="3.40.50.150">
    <property type="entry name" value="Vaccinia Virus protein VP39"/>
    <property type="match status" value="1"/>
</dbReference>
<evidence type="ECO:0000259" key="6">
    <source>
        <dbReference type="Pfam" id="PF07669"/>
    </source>
</evidence>
<name>T1BI63_9ZZZZ</name>
<dbReference type="PANTHER" id="PTHR33841">
    <property type="entry name" value="DNA METHYLTRANSFERASE YEEA-RELATED"/>
    <property type="match status" value="1"/>
</dbReference>
<dbReference type="GO" id="GO:0032259">
    <property type="term" value="P:methylation"/>
    <property type="evidence" value="ECO:0007669"/>
    <property type="project" value="UniProtKB-KW"/>
</dbReference>
<keyword evidence="4" id="KW-0949">S-adenosyl-L-methionine</keyword>
<evidence type="ECO:0000256" key="4">
    <source>
        <dbReference type="ARBA" id="ARBA00022691"/>
    </source>
</evidence>
<dbReference type="SUPFAM" id="SSF53335">
    <property type="entry name" value="S-adenosyl-L-methionine-dependent methyltransferases"/>
    <property type="match status" value="1"/>
</dbReference>
<evidence type="ECO:0000256" key="3">
    <source>
        <dbReference type="ARBA" id="ARBA00022679"/>
    </source>
</evidence>
<evidence type="ECO:0000256" key="1">
    <source>
        <dbReference type="ARBA" id="ARBA00011900"/>
    </source>
</evidence>
<gene>
    <name evidence="7" type="ORF">B1A_05360</name>
</gene>
<dbReference type="GO" id="GO:0009007">
    <property type="term" value="F:site-specific DNA-methyltransferase (adenine-specific) activity"/>
    <property type="evidence" value="ECO:0007669"/>
    <property type="project" value="UniProtKB-EC"/>
</dbReference>
<comment type="caution">
    <text evidence="7">The sequence shown here is derived from an EMBL/GenBank/DDBJ whole genome shotgun (WGS) entry which is preliminary data.</text>
</comment>
<dbReference type="Pfam" id="PF07669">
    <property type="entry name" value="Eco57I"/>
    <property type="match status" value="1"/>
</dbReference>
<evidence type="ECO:0000313" key="7">
    <source>
        <dbReference type="EMBL" id="EQD72626.1"/>
    </source>
</evidence>
<keyword evidence="3" id="KW-0808">Transferase</keyword>
<evidence type="ECO:0000256" key="5">
    <source>
        <dbReference type="ARBA" id="ARBA00047942"/>
    </source>
</evidence>
<proteinExistence type="predicted"/>
<keyword evidence="2 7" id="KW-0489">Methyltransferase</keyword>
<accession>T1BI63</accession>
<feature type="domain" description="Type II methyltransferase M.TaqI-like" evidence="6">
    <location>
        <begin position="226"/>
        <end position="434"/>
    </location>
</feature>
<comment type="catalytic activity">
    <reaction evidence="5">
        <text>a 2'-deoxyadenosine in DNA + S-adenosyl-L-methionine = an N(6)-methyl-2'-deoxyadenosine in DNA + S-adenosyl-L-homocysteine + H(+)</text>
        <dbReference type="Rhea" id="RHEA:15197"/>
        <dbReference type="Rhea" id="RHEA-COMP:12418"/>
        <dbReference type="Rhea" id="RHEA-COMP:12419"/>
        <dbReference type="ChEBI" id="CHEBI:15378"/>
        <dbReference type="ChEBI" id="CHEBI:57856"/>
        <dbReference type="ChEBI" id="CHEBI:59789"/>
        <dbReference type="ChEBI" id="CHEBI:90615"/>
        <dbReference type="ChEBI" id="CHEBI:90616"/>
        <dbReference type="EC" id="2.1.1.72"/>
    </reaction>
</comment>
<protein>
    <recommendedName>
        <fullName evidence="1">site-specific DNA-methyltransferase (adenine-specific)</fullName>
        <ecNumber evidence="1">2.1.1.72</ecNumber>
    </recommendedName>
</protein>
<reference evidence="7" key="1">
    <citation type="submission" date="2013-08" db="EMBL/GenBank/DDBJ databases">
        <authorList>
            <person name="Mendez C."/>
            <person name="Richter M."/>
            <person name="Ferrer M."/>
            <person name="Sanchez J."/>
        </authorList>
    </citation>
    <scope>NUCLEOTIDE SEQUENCE</scope>
</reference>
<reference evidence="7" key="2">
    <citation type="journal article" date="2014" name="ISME J.">
        <title>Microbial stratification in low pH oxic and suboxic macroscopic growths along an acid mine drainage.</title>
        <authorList>
            <person name="Mendez-Garcia C."/>
            <person name="Mesa V."/>
            <person name="Sprenger R.R."/>
            <person name="Richter M."/>
            <person name="Diez M.S."/>
            <person name="Solano J."/>
            <person name="Bargiela R."/>
            <person name="Golyshina O.V."/>
            <person name="Manteca A."/>
            <person name="Ramos J.L."/>
            <person name="Gallego J.R."/>
            <person name="Llorente I."/>
            <person name="Martins Dos Santos V.A."/>
            <person name="Jensen O.N."/>
            <person name="Pelaez A.I."/>
            <person name="Sanchez J."/>
            <person name="Ferrer M."/>
        </authorList>
    </citation>
    <scope>NUCLEOTIDE SEQUENCE</scope>
</reference>
<dbReference type="AlphaFoldDB" id="T1BI63"/>
<feature type="non-terminal residue" evidence="7">
    <location>
        <position position="1"/>
    </location>
</feature>
<dbReference type="InterPro" id="IPR050953">
    <property type="entry name" value="N4_N6_ade-DNA_methylase"/>
</dbReference>
<dbReference type="EMBL" id="AUZX01003901">
    <property type="protein sequence ID" value="EQD72626.1"/>
    <property type="molecule type" value="Genomic_DNA"/>
</dbReference>
<dbReference type="InterPro" id="IPR029063">
    <property type="entry name" value="SAM-dependent_MTases_sf"/>
</dbReference>
<dbReference type="PANTHER" id="PTHR33841:SF1">
    <property type="entry name" value="DNA METHYLTRANSFERASE A"/>
    <property type="match status" value="1"/>
</dbReference>
<dbReference type="EC" id="2.1.1.72" evidence="1"/>
<dbReference type="GO" id="GO:0006304">
    <property type="term" value="P:DNA modification"/>
    <property type="evidence" value="ECO:0007669"/>
    <property type="project" value="InterPro"/>
</dbReference>
<sequence length="441" mass="48820">VSVTLEECGELAAEKGLKNAWEMAATLASLMLPQIFRAGSVVFEVLFSAEYQGKLERLVADLPKEVFFASDSLGWVYQFWQAKRKEEINASEVKIGERELPAVTQLFTEPYMVNFLLDNSLGAWWAARRLNEAELTGANAEEELRSKAAIPGVPLEFLRFVKENGRWAPASGTLPAWPDHLKDLKVLDPCCGSGHFLVALFLMLVPMRMAMEGMSSREAVDAVLAQNLHGLELDRRCVELAAFALALSAWRYPDAVGYRPLPEIHIACSGLAVTSKKEEWIDLGKGDNDLQVILEGLYYQFTNAPVLGSLIDPGAKNFQGVVLRAKKNLQAVDYLEAMLAEEKNDERVEMGVVAQGVVKAAAILSSRYHLVVTNVPYLSRGKQAPILKDFCQKTYPEAKPDLATVFLERCLKLCSEGGTTSIVLPQNWLFLTTTRSSGRSF</sequence>